<dbReference type="GO" id="GO:0004332">
    <property type="term" value="F:fructose-bisphosphate aldolase activity"/>
    <property type="evidence" value="ECO:0007669"/>
    <property type="project" value="UniProtKB-EC"/>
</dbReference>
<dbReference type="Gene3D" id="3.20.20.70">
    <property type="entry name" value="Aldolase class I"/>
    <property type="match status" value="1"/>
</dbReference>
<sequence length="122" mass="13171">MRFVSETGIDAVAPAIGTAHGVYKTAPKLNFDLVERFGGESIPLVVHGGTGLTADVFLRLIRLGAAKINISTALKKIYLGSSRELLKDEKAAPVEFDAAVRKACEDEMYRYIALFGGVEKTL</sequence>
<comment type="caution">
    <text evidence="1">The sequence shown here is derived from an EMBL/GenBank/DDBJ whole genome shotgun (WGS) entry which is preliminary data.</text>
</comment>
<dbReference type="Pfam" id="PF01116">
    <property type="entry name" value="F_bP_aldolase"/>
    <property type="match status" value="1"/>
</dbReference>
<dbReference type="EMBL" id="VSSQ01021368">
    <property type="protein sequence ID" value="MPM66906.1"/>
    <property type="molecule type" value="Genomic_DNA"/>
</dbReference>
<dbReference type="GO" id="GO:0008270">
    <property type="term" value="F:zinc ion binding"/>
    <property type="evidence" value="ECO:0007669"/>
    <property type="project" value="InterPro"/>
</dbReference>
<protein>
    <submittedName>
        <fullName evidence="1">Fructose-bisphosphate aldolase</fullName>
        <ecNumber evidence="1">4.1.2.13</ecNumber>
    </submittedName>
</protein>
<dbReference type="GO" id="GO:0005975">
    <property type="term" value="P:carbohydrate metabolic process"/>
    <property type="evidence" value="ECO:0007669"/>
    <property type="project" value="InterPro"/>
</dbReference>
<reference evidence="1" key="1">
    <citation type="submission" date="2019-08" db="EMBL/GenBank/DDBJ databases">
        <authorList>
            <person name="Kucharzyk K."/>
            <person name="Murdoch R.W."/>
            <person name="Higgins S."/>
            <person name="Loffler F."/>
        </authorList>
    </citation>
    <scope>NUCLEOTIDE SEQUENCE</scope>
</reference>
<dbReference type="PANTHER" id="PTHR30304">
    <property type="entry name" value="D-TAGATOSE-1,6-BISPHOSPHATE ALDOLASE"/>
    <property type="match status" value="1"/>
</dbReference>
<dbReference type="InterPro" id="IPR050246">
    <property type="entry name" value="Class_II_FBP_aldolase"/>
</dbReference>
<name>A0A645BNF9_9ZZZZ</name>
<dbReference type="PANTHER" id="PTHR30304:SF0">
    <property type="entry name" value="D-TAGATOSE-1,6-BISPHOSPHATE ALDOLASE SUBUNIT GATY-RELATED"/>
    <property type="match status" value="1"/>
</dbReference>
<organism evidence="1">
    <name type="scientific">bioreactor metagenome</name>
    <dbReference type="NCBI Taxonomy" id="1076179"/>
    <lineage>
        <taxon>unclassified sequences</taxon>
        <taxon>metagenomes</taxon>
        <taxon>ecological metagenomes</taxon>
    </lineage>
</organism>
<dbReference type="SUPFAM" id="SSF51569">
    <property type="entry name" value="Aldolase"/>
    <property type="match status" value="1"/>
</dbReference>
<dbReference type="InterPro" id="IPR000771">
    <property type="entry name" value="FBA_II"/>
</dbReference>
<dbReference type="EC" id="4.1.2.13" evidence="1"/>
<accession>A0A645BNF9</accession>
<proteinExistence type="predicted"/>
<evidence type="ECO:0000313" key="1">
    <source>
        <dbReference type="EMBL" id="MPM66906.1"/>
    </source>
</evidence>
<keyword evidence="1" id="KW-0456">Lyase</keyword>
<dbReference type="InterPro" id="IPR013785">
    <property type="entry name" value="Aldolase_TIM"/>
</dbReference>
<dbReference type="AlphaFoldDB" id="A0A645BNF9"/>
<gene>
    <name evidence="1" type="primary">fba_17</name>
    <name evidence="1" type="ORF">SDC9_113819</name>
</gene>